<dbReference type="InterPro" id="IPR052021">
    <property type="entry name" value="Type-I_RS_S_subunit"/>
</dbReference>
<keyword evidence="2" id="KW-0680">Restriction system</keyword>
<feature type="domain" description="Type I restriction modification DNA specificity" evidence="4">
    <location>
        <begin position="234"/>
        <end position="414"/>
    </location>
</feature>
<gene>
    <name evidence="5" type="ORF">DKZ35_02675</name>
</gene>
<dbReference type="EMBL" id="QGHV01000009">
    <property type="protein sequence ID" value="PWT38039.1"/>
    <property type="molecule type" value="Genomic_DNA"/>
</dbReference>
<dbReference type="GO" id="GO:0009307">
    <property type="term" value="P:DNA restriction-modification system"/>
    <property type="evidence" value="ECO:0007669"/>
    <property type="project" value="UniProtKB-KW"/>
</dbReference>
<evidence type="ECO:0000256" key="2">
    <source>
        <dbReference type="ARBA" id="ARBA00022747"/>
    </source>
</evidence>
<evidence type="ECO:0000259" key="4">
    <source>
        <dbReference type="Pfam" id="PF01420"/>
    </source>
</evidence>
<dbReference type="PANTHER" id="PTHR30408:SF12">
    <property type="entry name" value="TYPE I RESTRICTION ENZYME MJAVIII SPECIFICITY SUBUNIT"/>
    <property type="match status" value="1"/>
</dbReference>
<keyword evidence="5" id="KW-0378">Hydrolase</keyword>
<proteinExistence type="inferred from homology"/>
<keyword evidence="3" id="KW-0238">DNA-binding</keyword>
<evidence type="ECO:0000256" key="1">
    <source>
        <dbReference type="ARBA" id="ARBA00010923"/>
    </source>
</evidence>
<protein>
    <submittedName>
        <fullName evidence="5">Restriction endonuclease subunit S</fullName>
    </submittedName>
</protein>
<keyword evidence="5" id="KW-0255">Endonuclease</keyword>
<dbReference type="InterPro" id="IPR000055">
    <property type="entry name" value="Restrct_endonuc_typeI_TRD"/>
</dbReference>
<evidence type="ECO:0000313" key="6">
    <source>
        <dbReference type="Proteomes" id="UP000245735"/>
    </source>
</evidence>
<dbReference type="InterPro" id="IPR044946">
    <property type="entry name" value="Restrct_endonuc_typeI_TRD_sf"/>
</dbReference>
<evidence type="ECO:0000256" key="3">
    <source>
        <dbReference type="ARBA" id="ARBA00023125"/>
    </source>
</evidence>
<name>A0ABD6Y8D1_LIMRT</name>
<dbReference type="PANTHER" id="PTHR30408">
    <property type="entry name" value="TYPE-1 RESTRICTION ENZYME ECOKI SPECIFICITY PROTEIN"/>
    <property type="match status" value="1"/>
</dbReference>
<dbReference type="Proteomes" id="UP000245735">
    <property type="component" value="Unassembled WGS sequence"/>
</dbReference>
<dbReference type="SUPFAM" id="SSF116734">
    <property type="entry name" value="DNA methylase specificity domain"/>
    <property type="match status" value="2"/>
</dbReference>
<accession>A0ABD6Y8D1</accession>
<comment type="caution">
    <text evidence="5">The sequence shown here is derived from an EMBL/GenBank/DDBJ whole genome shotgun (WGS) entry which is preliminary data.</text>
</comment>
<keyword evidence="5" id="KW-0540">Nuclease</keyword>
<dbReference type="AlphaFoldDB" id="A0ABD6Y8D1"/>
<evidence type="ECO:0000313" key="5">
    <source>
        <dbReference type="EMBL" id="PWT38039.1"/>
    </source>
</evidence>
<dbReference type="Gene3D" id="3.90.220.20">
    <property type="entry name" value="DNA methylase specificity domains"/>
    <property type="match status" value="2"/>
</dbReference>
<dbReference type="GO" id="GO:0004519">
    <property type="term" value="F:endonuclease activity"/>
    <property type="evidence" value="ECO:0007669"/>
    <property type="project" value="UniProtKB-KW"/>
</dbReference>
<organism evidence="5 6">
    <name type="scientific">Limosilactobacillus reuteri</name>
    <name type="common">Lactobacillus reuteri</name>
    <dbReference type="NCBI Taxonomy" id="1598"/>
    <lineage>
        <taxon>Bacteria</taxon>
        <taxon>Bacillati</taxon>
        <taxon>Bacillota</taxon>
        <taxon>Bacilli</taxon>
        <taxon>Lactobacillales</taxon>
        <taxon>Lactobacillaceae</taxon>
        <taxon>Limosilactobacillus</taxon>
    </lineage>
</organism>
<dbReference type="Pfam" id="PF01420">
    <property type="entry name" value="Methylase_S"/>
    <property type="match status" value="1"/>
</dbReference>
<comment type="similarity">
    <text evidence="1">Belongs to the type-I restriction system S methylase family.</text>
</comment>
<dbReference type="GO" id="GO:0003677">
    <property type="term" value="F:DNA binding"/>
    <property type="evidence" value="ECO:0007669"/>
    <property type="project" value="UniProtKB-KW"/>
</dbReference>
<reference evidence="6" key="1">
    <citation type="journal article" date="2018" name="Front. Microbiol.">
        <title>Comparative Genomics of the Herbivore Gut Symbiont Lactobacillus reuteri Reveals Genetic Diversity and Lifestyle Adaptation.</title>
        <authorList>
            <person name="Zhao J."/>
        </authorList>
    </citation>
    <scope>NUCLEOTIDE SEQUENCE [LARGE SCALE GENOMIC DNA]</scope>
    <source>
        <strain evidence="6">LR9</strain>
    </source>
</reference>
<sequence>MQKCKSCSGRGELVVKMKESGIEWIGKIPETWSQVKFNALYNNRNMKVNDKDYVPLSVTKKGIVPQLETAAKTNDNNNRKLVKAGDFVINSRSDRRGSCGISSLDGSVSLINTVLKPQSDQMDPLFFNFLFHTTQFADEFYKWGHGIVDDLWTTNWQDMKNITLILPPILEQRNIAKFLNIKTLEIDKVSNQIADEIEKLRLYENSLITHVVTKGLDSSVLMKKSNVEWIDEIPQKWEMKRLEYIAWVRARLGWKGLKAEEYVDHGYPLLSAFNIVDNKLDLSRNINYITKLRFDESPEIKLSSKDIIIVKDGAGIGKCARIDNLDPYKFGTTVNSSLAVISANLEINYKYLYFYLISNVFKNEVDYILNGMGVPHLTLERLKKIPIAVPPIDIQNNIAKYLDKETEKINKIINLKQRQLSLLNNYKNSLIFEYTTGKKQVPSNNR</sequence>